<name>A0A4R2NBK9_9PAST</name>
<organism evidence="1 2">
    <name type="scientific">Nicoletella semolina</name>
    <dbReference type="NCBI Taxonomy" id="271160"/>
    <lineage>
        <taxon>Bacteria</taxon>
        <taxon>Pseudomonadati</taxon>
        <taxon>Pseudomonadota</taxon>
        <taxon>Gammaproteobacteria</taxon>
        <taxon>Pasteurellales</taxon>
        <taxon>Pasteurellaceae</taxon>
        <taxon>Nicoletella</taxon>
    </lineage>
</organism>
<dbReference type="EMBL" id="SLXJ01000002">
    <property type="protein sequence ID" value="TCP18428.1"/>
    <property type="molecule type" value="Genomic_DNA"/>
</dbReference>
<dbReference type="InterPro" id="IPR011664">
    <property type="entry name" value="Abi_system_AbiD/AbiF-like"/>
</dbReference>
<gene>
    <name evidence="1" type="ORF">EV693_102107</name>
</gene>
<sequence>MAFKISELHTLLSQARIETYLSYFKDEDDLSLKDMQAYELYIWNIQISAALLEVISLYEVALRNAIINALEPSYRAHSILNDNFIRALKPATREELLRIVNKLSSHKTYEFHFTNGRLQPLRIDTNEISPGKVVAELNFIFWENMLSRTHRERWISHFNKAFPNACISSPNERDLIVNEIHNITSRVRYLRNRICHHEPIFDESKIDLINVFNNIKQVLWYISPKTADILEQLERISQTIARKPQKGKGIREIP</sequence>
<dbReference type="RefSeq" id="WP_132500683.1">
    <property type="nucleotide sequence ID" value="NZ_LVXA01000001.1"/>
</dbReference>
<dbReference type="OrthoDB" id="9813050at2"/>
<comment type="caution">
    <text evidence="1">The sequence shown here is derived from an EMBL/GenBank/DDBJ whole genome shotgun (WGS) entry which is preliminary data.</text>
</comment>
<keyword evidence="2" id="KW-1185">Reference proteome</keyword>
<protein>
    <submittedName>
        <fullName evidence="1">Abi-like protein</fullName>
    </submittedName>
</protein>
<dbReference type="Proteomes" id="UP000295537">
    <property type="component" value="Unassembled WGS sequence"/>
</dbReference>
<dbReference type="Pfam" id="PF07751">
    <property type="entry name" value="Abi_2"/>
    <property type="match status" value="1"/>
</dbReference>
<reference evidence="1 2" key="1">
    <citation type="submission" date="2019-03" db="EMBL/GenBank/DDBJ databases">
        <title>Genomic Encyclopedia of Type Strains, Phase IV (KMG-IV): sequencing the most valuable type-strain genomes for metagenomic binning, comparative biology and taxonomic classification.</title>
        <authorList>
            <person name="Goeker M."/>
        </authorList>
    </citation>
    <scope>NUCLEOTIDE SEQUENCE [LARGE SCALE GENOMIC DNA]</scope>
    <source>
        <strain evidence="1 2">DSM 16380</strain>
    </source>
</reference>
<evidence type="ECO:0000313" key="2">
    <source>
        <dbReference type="Proteomes" id="UP000295537"/>
    </source>
</evidence>
<proteinExistence type="predicted"/>
<accession>A0A4R2NBK9</accession>
<evidence type="ECO:0000313" key="1">
    <source>
        <dbReference type="EMBL" id="TCP18428.1"/>
    </source>
</evidence>
<dbReference type="AlphaFoldDB" id="A0A4R2NBK9"/>